<dbReference type="InterPro" id="IPR011009">
    <property type="entry name" value="Kinase-like_dom_sf"/>
</dbReference>
<evidence type="ECO:0000259" key="1">
    <source>
        <dbReference type="PROSITE" id="PS50011"/>
    </source>
</evidence>
<dbReference type="AlphaFoldDB" id="A0A015J5X1"/>
<dbReference type="OrthoDB" id="10326149at2759"/>
<evidence type="ECO:0000313" key="3">
    <source>
        <dbReference type="Proteomes" id="UP000022910"/>
    </source>
</evidence>
<dbReference type="InterPro" id="IPR000719">
    <property type="entry name" value="Prot_kinase_dom"/>
</dbReference>
<proteinExistence type="predicted"/>
<dbReference type="InterPro" id="IPR001245">
    <property type="entry name" value="Ser-Thr/Tyr_kinase_cat_dom"/>
</dbReference>
<accession>A0A015J5X1</accession>
<dbReference type="InterPro" id="IPR051681">
    <property type="entry name" value="Ser/Thr_Kinases-Pseudokinases"/>
</dbReference>
<dbReference type="PANTHER" id="PTHR44329">
    <property type="entry name" value="SERINE/THREONINE-PROTEIN KINASE TNNI3K-RELATED"/>
    <property type="match status" value="1"/>
</dbReference>
<dbReference type="GO" id="GO:0005524">
    <property type="term" value="F:ATP binding"/>
    <property type="evidence" value="ECO:0007669"/>
    <property type="project" value="InterPro"/>
</dbReference>
<dbReference type="Gene3D" id="1.10.510.10">
    <property type="entry name" value="Transferase(Phosphotransferase) domain 1"/>
    <property type="match status" value="1"/>
</dbReference>
<reference evidence="2 3" key="1">
    <citation type="submission" date="2014-02" db="EMBL/GenBank/DDBJ databases">
        <title>Single nucleus genome sequencing reveals high similarity among nuclei of an endomycorrhizal fungus.</title>
        <authorList>
            <person name="Lin K."/>
            <person name="Geurts R."/>
            <person name="Zhang Z."/>
            <person name="Limpens E."/>
            <person name="Saunders D.G."/>
            <person name="Mu D."/>
            <person name="Pang E."/>
            <person name="Cao H."/>
            <person name="Cha H."/>
            <person name="Lin T."/>
            <person name="Zhou Q."/>
            <person name="Shang Y."/>
            <person name="Li Y."/>
            <person name="Ivanov S."/>
            <person name="Sharma T."/>
            <person name="Velzen R.V."/>
            <person name="Ruijter N.D."/>
            <person name="Aanen D.K."/>
            <person name="Win J."/>
            <person name="Kamoun S."/>
            <person name="Bisseling T."/>
            <person name="Huang S."/>
        </authorList>
    </citation>
    <scope>NUCLEOTIDE SEQUENCE [LARGE SCALE GENOMIC DNA]</scope>
    <source>
        <strain evidence="3">DAOM197198w</strain>
    </source>
</reference>
<dbReference type="SUPFAM" id="SSF56112">
    <property type="entry name" value="Protein kinase-like (PK-like)"/>
    <property type="match status" value="1"/>
</dbReference>
<dbReference type="Proteomes" id="UP000022910">
    <property type="component" value="Unassembled WGS sequence"/>
</dbReference>
<evidence type="ECO:0000313" key="2">
    <source>
        <dbReference type="EMBL" id="EXX50324.1"/>
    </source>
</evidence>
<dbReference type="Pfam" id="PF07714">
    <property type="entry name" value="PK_Tyr_Ser-Thr"/>
    <property type="match status" value="1"/>
</dbReference>
<dbReference type="PANTHER" id="PTHR44329:SF6">
    <property type="entry name" value="RECEPTOR-INTERACTING SERINE_THREONINE-PROTEIN KINASE 1"/>
    <property type="match status" value="1"/>
</dbReference>
<comment type="caution">
    <text evidence="2">The sequence shown here is derived from an EMBL/GenBank/DDBJ whole genome shotgun (WGS) entry which is preliminary data.</text>
</comment>
<dbReference type="GO" id="GO:0004674">
    <property type="term" value="F:protein serine/threonine kinase activity"/>
    <property type="evidence" value="ECO:0007669"/>
    <property type="project" value="TreeGrafter"/>
</dbReference>
<name>A0A015J5X1_RHIIW</name>
<organism evidence="2 3">
    <name type="scientific">Rhizophagus irregularis (strain DAOM 197198w)</name>
    <name type="common">Glomus intraradices</name>
    <dbReference type="NCBI Taxonomy" id="1432141"/>
    <lineage>
        <taxon>Eukaryota</taxon>
        <taxon>Fungi</taxon>
        <taxon>Fungi incertae sedis</taxon>
        <taxon>Mucoromycota</taxon>
        <taxon>Glomeromycotina</taxon>
        <taxon>Glomeromycetes</taxon>
        <taxon>Glomerales</taxon>
        <taxon>Glomeraceae</taxon>
        <taxon>Rhizophagus</taxon>
    </lineage>
</organism>
<dbReference type="HOGENOM" id="CLU_000288_7_34_1"/>
<dbReference type="EMBL" id="JEMT01030000">
    <property type="protein sequence ID" value="EXX50324.1"/>
    <property type="molecule type" value="Genomic_DNA"/>
</dbReference>
<keyword evidence="3" id="KW-1185">Reference proteome</keyword>
<feature type="domain" description="Protein kinase" evidence="1">
    <location>
        <begin position="96"/>
        <end position="372"/>
    </location>
</feature>
<gene>
    <name evidence="2" type="ORF">RirG_271860</name>
</gene>
<sequence length="428" mass="49794">MEQSSKSTKYKRKIALNIPLSQPIRTTVNIRKLYKKCNQCNRRRIDENHQICHVCYKTRIIIKPQQSGNTVIDDFITYTQTNCSYRNLKFVPYDQFKIIEFIAEGGFSKVYKATWVGGSTDWHTSNIDNIVRRRDETVVLKKLKNSKNITSKELNELKIFYKLSSILYIGEYFGITQDYVTKDLIMIMPYYDCGDLSTCLKNDYYKICWKSKLSILRQIIFGLRGMHGCKIIHRDLHSGNILLKKGCNDHYHTYIGDLGISKSVTESGDDNESYGIIPYMAHEIFQGQKYTEASDIYSYGMLMWEFMTGRKPFWDEDHDTCLIFDICDGLRPPIVTNAPEGYIELMKECWHSDPEKRPSADITFSKIREMWRNEEINSNKKIPTKIIESSDIELVKNNPGAIYKSRPLSNMIYSAMSLKSRSINLELG</sequence>
<dbReference type="PRINTS" id="PR00109">
    <property type="entry name" value="TYRKINASE"/>
</dbReference>
<protein>
    <submittedName>
        <fullName evidence="2">Gin4p</fullName>
    </submittedName>
</protein>
<dbReference type="PROSITE" id="PS50011">
    <property type="entry name" value="PROTEIN_KINASE_DOM"/>
    <property type="match status" value="1"/>
</dbReference>